<evidence type="ECO:0000313" key="2">
    <source>
        <dbReference type="EMBL" id="KAJ7209191.1"/>
    </source>
</evidence>
<gene>
    <name evidence="2" type="ORF">GGX14DRAFT_697875</name>
</gene>
<dbReference type="InterPro" id="IPR006026">
    <property type="entry name" value="Peptidase_Metallo"/>
</dbReference>
<dbReference type="InterPro" id="IPR024079">
    <property type="entry name" value="MetalloPept_cat_dom_sf"/>
</dbReference>
<accession>A0AAD6YB04</accession>
<dbReference type="GO" id="GO:0006508">
    <property type="term" value="P:proteolysis"/>
    <property type="evidence" value="ECO:0007669"/>
    <property type="project" value="InterPro"/>
</dbReference>
<feature type="domain" description="Peptidase metallopeptidase" evidence="1">
    <location>
        <begin position="97"/>
        <end position="235"/>
    </location>
</feature>
<evidence type="ECO:0000259" key="1">
    <source>
        <dbReference type="SMART" id="SM00235"/>
    </source>
</evidence>
<dbReference type="EMBL" id="JARJCW010000031">
    <property type="protein sequence ID" value="KAJ7209191.1"/>
    <property type="molecule type" value="Genomic_DNA"/>
</dbReference>
<keyword evidence="3" id="KW-1185">Reference proteome</keyword>
<dbReference type="SMART" id="SM00235">
    <property type="entry name" value="ZnMc"/>
    <property type="match status" value="2"/>
</dbReference>
<comment type="caution">
    <text evidence="2">The sequence shown here is derived from an EMBL/GenBank/DDBJ whole genome shotgun (WGS) entry which is preliminary data.</text>
</comment>
<reference evidence="2" key="1">
    <citation type="submission" date="2023-03" db="EMBL/GenBank/DDBJ databases">
        <title>Massive genome expansion in bonnet fungi (Mycena s.s.) driven by repeated elements and novel gene families across ecological guilds.</title>
        <authorList>
            <consortium name="Lawrence Berkeley National Laboratory"/>
            <person name="Harder C.B."/>
            <person name="Miyauchi S."/>
            <person name="Viragh M."/>
            <person name="Kuo A."/>
            <person name="Thoen E."/>
            <person name="Andreopoulos B."/>
            <person name="Lu D."/>
            <person name="Skrede I."/>
            <person name="Drula E."/>
            <person name="Henrissat B."/>
            <person name="Morin E."/>
            <person name="Kohler A."/>
            <person name="Barry K."/>
            <person name="LaButti K."/>
            <person name="Morin E."/>
            <person name="Salamov A."/>
            <person name="Lipzen A."/>
            <person name="Mereny Z."/>
            <person name="Hegedus B."/>
            <person name="Baldrian P."/>
            <person name="Stursova M."/>
            <person name="Weitz H."/>
            <person name="Taylor A."/>
            <person name="Grigoriev I.V."/>
            <person name="Nagy L.G."/>
            <person name="Martin F."/>
            <person name="Kauserud H."/>
        </authorList>
    </citation>
    <scope>NUCLEOTIDE SEQUENCE</scope>
    <source>
        <strain evidence="2">9144</strain>
    </source>
</reference>
<dbReference type="SUPFAM" id="SSF55486">
    <property type="entry name" value="Metalloproteases ('zincins'), catalytic domain"/>
    <property type="match status" value="3"/>
</dbReference>
<dbReference type="Pfam" id="PF01400">
    <property type="entry name" value="Astacin"/>
    <property type="match status" value="1"/>
</dbReference>
<organism evidence="2 3">
    <name type="scientific">Mycena pura</name>
    <dbReference type="NCBI Taxonomy" id="153505"/>
    <lineage>
        <taxon>Eukaryota</taxon>
        <taxon>Fungi</taxon>
        <taxon>Dikarya</taxon>
        <taxon>Basidiomycota</taxon>
        <taxon>Agaricomycotina</taxon>
        <taxon>Agaricomycetes</taxon>
        <taxon>Agaricomycetidae</taxon>
        <taxon>Agaricales</taxon>
        <taxon>Marasmiineae</taxon>
        <taxon>Mycenaceae</taxon>
        <taxon>Mycena</taxon>
    </lineage>
</organism>
<protein>
    <recommendedName>
        <fullName evidence="1">Peptidase metallopeptidase domain-containing protein</fullName>
    </recommendedName>
</protein>
<sequence length="1019" mass="111029">MPGAALSMGVAPAPSAAMSELTTASPGNLASVARTIATPVIAGTTKGEIAYHGLTMCYVYDMSYQVASNNYAESLEYIVGATGAAASAAAQSITSRLSLFWPCGGNINYSYVGGTANQKAKVDQTISDWYPYANIKFTAVDQGEDVRISFTTSIPGISYSSVGTANQQFTTYTQSTITINLAAISDDTTMTVSQRAIILHEFGHVLGLVHEHATPSTMTNEGLSLVEGIGSVMISEALIPFQATNWSALYATTGISNYAAPDLTSIMKFFTSYKNINPEMYIPPSFDLSDMDKAYMVIVYPRSAPLSSAPTWTLDHALQVFGVDPMSAQAITDAYAQNDFDGGRKIFITFLTNMRLGITQDAPQGTGNINAYPPFNTCIINVPQSAMDAPVNLNTEVAVGAIGAPVSAAAKTISSQLSLLWDSGTTVTYSYVNGTANQKNKVDQLILEWLPYANVNFAPVGQGGTITIAFSQYFVSSGVGTLNRSSLSIPSATMHLNIRDDVSAITEYDRACVLHEFGHILGLVHEHQSGSFTIDPKLLSNSLTLPQPGLEGPMVPWDDTTWTNQYASVYNSTNITNFSTFDPTSIMKFYTTEQYTPRVETLGTIWDQPYDGTNVAPNFALSDMDKAYMVIVYPRAAPLSSAPTWTLESALQVFGVDSVTAQAIEDAYAQGDIASGRTKFLTFLVYTRLGTQVPAAPTLIPADTWCNAILPTNISGVPNIVLHGKALEDLLWLPHEEVTFGFLDATPTLPDSSPTEYRKRRVRKALDLYMQHCSIYFREVDVARLDFTTLAAQQACTIRIAFGRSPQVRMDGSHLWGWSYCGKEAKYLQTKNSPQFATVWIGGQALNSDAELSADPLALEWADAILYHELGHVLGLRHEHADPNPAAQSMTSIPDILVSSLLDPRSIMLYAESPYTSPNEWFKLTWNSKPSPTDTQILRLLYPDNGRRTGMFAQALDAFRFSSADKQRLLEMATKAVGNEANMTPDLVNWMRADISEDLRDKPRLASYNTTCNYANPRC</sequence>
<dbReference type="GO" id="GO:0004222">
    <property type="term" value="F:metalloendopeptidase activity"/>
    <property type="evidence" value="ECO:0007669"/>
    <property type="project" value="InterPro"/>
</dbReference>
<dbReference type="InterPro" id="IPR001506">
    <property type="entry name" value="Peptidase_M12A"/>
</dbReference>
<dbReference type="AlphaFoldDB" id="A0AAD6YB04"/>
<dbReference type="Gene3D" id="3.40.390.10">
    <property type="entry name" value="Collagenase (Catalytic Domain)"/>
    <property type="match status" value="3"/>
</dbReference>
<dbReference type="PANTHER" id="PTHR10127">
    <property type="entry name" value="DISCOIDIN, CUB, EGF, LAMININ , AND ZINC METALLOPROTEASE DOMAIN CONTAINING"/>
    <property type="match status" value="1"/>
</dbReference>
<name>A0AAD6YB04_9AGAR</name>
<dbReference type="PANTHER" id="PTHR10127:SF850">
    <property type="entry name" value="METALLOENDOPEPTIDASE"/>
    <property type="match status" value="1"/>
</dbReference>
<feature type="domain" description="Peptidase metallopeptidase" evidence="1">
    <location>
        <begin position="417"/>
        <end position="572"/>
    </location>
</feature>
<dbReference type="GO" id="GO:0008270">
    <property type="term" value="F:zinc ion binding"/>
    <property type="evidence" value="ECO:0007669"/>
    <property type="project" value="InterPro"/>
</dbReference>
<proteinExistence type="predicted"/>
<evidence type="ECO:0000313" key="3">
    <source>
        <dbReference type="Proteomes" id="UP001219525"/>
    </source>
</evidence>
<dbReference type="Proteomes" id="UP001219525">
    <property type="component" value="Unassembled WGS sequence"/>
</dbReference>